<reference evidence="1 2" key="1">
    <citation type="submission" date="2018-08" db="EMBL/GenBank/DDBJ databases">
        <title>A genome reference for cultivated species of the human gut microbiota.</title>
        <authorList>
            <person name="Zou Y."/>
            <person name="Xue W."/>
            <person name="Luo G."/>
        </authorList>
    </citation>
    <scope>NUCLEOTIDE SEQUENCE [LARGE SCALE GENOMIC DNA]</scope>
    <source>
        <strain evidence="1 2">OF03-3</strain>
    </source>
</reference>
<evidence type="ECO:0000313" key="2">
    <source>
        <dbReference type="Proteomes" id="UP000285604"/>
    </source>
</evidence>
<dbReference type="Proteomes" id="UP000285604">
    <property type="component" value="Unassembled WGS sequence"/>
</dbReference>
<dbReference type="AlphaFoldDB" id="A0AA92UP14"/>
<protein>
    <submittedName>
        <fullName evidence="1">Uncharacterized protein</fullName>
    </submittedName>
</protein>
<organism evidence="1 2">
    <name type="scientific">Segatella copri</name>
    <dbReference type="NCBI Taxonomy" id="165179"/>
    <lineage>
        <taxon>Bacteria</taxon>
        <taxon>Pseudomonadati</taxon>
        <taxon>Bacteroidota</taxon>
        <taxon>Bacteroidia</taxon>
        <taxon>Bacteroidales</taxon>
        <taxon>Prevotellaceae</taxon>
        <taxon>Segatella</taxon>
    </lineage>
</organism>
<gene>
    <name evidence="1" type="ORF">DXA63_09255</name>
</gene>
<evidence type="ECO:0000313" key="1">
    <source>
        <dbReference type="EMBL" id="RGX94012.1"/>
    </source>
</evidence>
<name>A0AA92UP14_9BACT</name>
<proteinExistence type="predicted"/>
<dbReference type="EMBL" id="QSCI01000038">
    <property type="protein sequence ID" value="RGX94012.1"/>
    <property type="molecule type" value="Genomic_DNA"/>
</dbReference>
<comment type="caution">
    <text evidence="1">The sequence shown here is derived from an EMBL/GenBank/DDBJ whole genome shotgun (WGS) entry which is preliminary data.</text>
</comment>
<sequence>MGANIQNFLYKGKKIPKSFLYKGNFYIKSFLYKGNIMFILLRNCQEKSECLLFQFYEIDSVYLFSL</sequence>
<accession>A0AA92UP14</accession>